<dbReference type="Gene3D" id="1.10.10.10">
    <property type="entry name" value="Winged helix-like DNA-binding domain superfamily/Winged helix DNA-binding domain"/>
    <property type="match status" value="2"/>
</dbReference>
<dbReference type="Pfam" id="PF01051">
    <property type="entry name" value="Rep3_N"/>
    <property type="match status" value="1"/>
</dbReference>
<keyword evidence="2" id="KW-0175">Coiled coil</keyword>
<feature type="coiled-coil region" evidence="2">
    <location>
        <begin position="300"/>
        <end position="327"/>
    </location>
</feature>
<evidence type="ECO:0000256" key="2">
    <source>
        <dbReference type="SAM" id="Coils"/>
    </source>
</evidence>
<evidence type="ECO:0000313" key="5">
    <source>
        <dbReference type="Proteomes" id="UP001236274"/>
    </source>
</evidence>
<evidence type="ECO:0000256" key="1">
    <source>
        <dbReference type="ARBA" id="ARBA00038283"/>
    </source>
</evidence>
<name>A0AAJ1V7A1_9FIRM</name>
<dbReference type="EMBL" id="JASORJ010000017">
    <property type="protein sequence ID" value="MDK7357570.1"/>
    <property type="molecule type" value="Genomic_DNA"/>
</dbReference>
<reference evidence="4" key="1">
    <citation type="submission" date="2023-05" db="EMBL/GenBank/DDBJ databases">
        <title>Cataloging the Phylogenetic Diversity of Human Bladder Bacteria.</title>
        <authorList>
            <person name="Du J."/>
        </authorList>
    </citation>
    <scope>NUCLEOTIDE SEQUENCE</scope>
    <source>
        <strain evidence="4">UMB10101</strain>
    </source>
</reference>
<dbReference type="InterPro" id="IPR036388">
    <property type="entry name" value="WH-like_DNA-bd_sf"/>
</dbReference>
<proteinExistence type="inferred from homology"/>
<protein>
    <submittedName>
        <fullName evidence="4">Replication initiation protein</fullName>
    </submittedName>
</protein>
<dbReference type="Proteomes" id="UP001236274">
    <property type="component" value="Unassembled WGS sequence"/>
</dbReference>
<accession>A0AAJ1V7A1</accession>
<evidence type="ECO:0000259" key="3">
    <source>
        <dbReference type="Pfam" id="PF01051"/>
    </source>
</evidence>
<dbReference type="GO" id="GO:0006270">
    <property type="term" value="P:DNA replication initiation"/>
    <property type="evidence" value="ECO:0007669"/>
    <property type="project" value="InterPro"/>
</dbReference>
<dbReference type="SUPFAM" id="SSF46785">
    <property type="entry name" value="Winged helix' DNA-binding domain"/>
    <property type="match status" value="2"/>
</dbReference>
<gene>
    <name evidence="4" type="ORF">QP520_08020</name>
</gene>
<sequence>MNQLEALQNAQQKGYCIMIKYHNDMNLVAFKDFNQRELNIFFSICSLLKEKGEEPVTFSFNDIKSIININIPNNNVFESLLVSTYDKLLQLQLGYHNEKKIVRFSLFTGYVVDKEKKEVTINVNHDYSYILNELSKNFTIFELQEFNSLASSYSKNMFRLLKQYKSTGFYTVSVDEFRRLLDIPESYTMKKIGAKILSLILKELSPYFRDLNINKIKEGRSIKVLEFTFKPQYNKDDQNEIIDTIDVEATQSNLIEENKDQIVCPKCGRELFKRTAKDGSIFWGHKNYLTSDCKATFSTIEDVEAARVKEEAKIKAKEAEVQAIKDHWYYTIQDPKEREAFKKEVKQLIDNHSDIIILIEFTDTYIKIQNKIKHPKFDKLSFNPAFTIPINRDTITKIKKVIDGDI</sequence>
<dbReference type="InterPro" id="IPR036390">
    <property type="entry name" value="WH_DNA-bd_sf"/>
</dbReference>
<dbReference type="Pfam" id="PF21205">
    <property type="entry name" value="Rep3_C"/>
    <property type="match status" value="1"/>
</dbReference>
<comment type="caution">
    <text evidence="4">The sequence shown here is derived from an EMBL/GenBank/DDBJ whole genome shotgun (WGS) entry which is preliminary data.</text>
</comment>
<comment type="similarity">
    <text evidence="1">Belongs to the initiator RepB protein family.</text>
</comment>
<dbReference type="RefSeq" id="WP_285418048.1">
    <property type="nucleotide sequence ID" value="NZ_JASORJ010000017.1"/>
</dbReference>
<dbReference type="AlphaFoldDB" id="A0AAJ1V7A1"/>
<dbReference type="GO" id="GO:0003887">
    <property type="term" value="F:DNA-directed DNA polymerase activity"/>
    <property type="evidence" value="ECO:0007669"/>
    <property type="project" value="InterPro"/>
</dbReference>
<evidence type="ECO:0000313" key="4">
    <source>
        <dbReference type="EMBL" id="MDK7357570.1"/>
    </source>
</evidence>
<feature type="domain" description="Initiator Rep protein WH1" evidence="3">
    <location>
        <begin position="19"/>
        <end position="162"/>
    </location>
</feature>
<dbReference type="Gene3D" id="3.30.65.10">
    <property type="entry name" value="Bacterial Topoisomerase I, domain 1"/>
    <property type="match status" value="1"/>
</dbReference>
<organism evidence="4 5">
    <name type="scientific">Veillonella atypica</name>
    <dbReference type="NCBI Taxonomy" id="39777"/>
    <lineage>
        <taxon>Bacteria</taxon>
        <taxon>Bacillati</taxon>
        <taxon>Bacillota</taxon>
        <taxon>Negativicutes</taxon>
        <taxon>Veillonellales</taxon>
        <taxon>Veillonellaceae</taxon>
        <taxon>Veillonella</taxon>
    </lineage>
</organism>
<dbReference type="InterPro" id="IPR000525">
    <property type="entry name" value="Initiator_Rep_WH1"/>
</dbReference>